<dbReference type="InterPro" id="IPR035919">
    <property type="entry name" value="EAL_sf"/>
</dbReference>
<dbReference type="CDD" id="cd01949">
    <property type="entry name" value="GGDEF"/>
    <property type="match status" value="1"/>
</dbReference>
<dbReference type="Pfam" id="PF00990">
    <property type="entry name" value="GGDEF"/>
    <property type="match status" value="1"/>
</dbReference>
<protein>
    <submittedName>
        <fullName evidence="8">Diguanylate cyclase (GGDEF)-like protein</fullName>
    </submittedName>
</protein>
<dbReference type="PANTHER" id="PTHR44757">
    <property type="entry name" value="DIGUANYLATE CYCLASE DGCP"/>
    <property type="match status" value="1"/>
</dbReference>
<dbReference type="NCBIfam" id="TIGR00254">
    <property type="entry name" value="GGDEF"/>
    <property type="match status" value="1"/>
</dbReference>
<dbReference type="SUPFAM" id="SSF141868">
    <property type="entry name" value="EAL domain-like"/>
    <property type="match status" value="1"/>
</dbReference>
<dbReference type="SMART" id="SM00267">
    <property type="entry name" value="GGDEF"/>
    <property type="match status" value="1"/>
</dbReference>
<evidence type="ECO:0000313" key="9">
    <source>
        <dbReference type="Proteomes" id="UP000238083"/>
    </source>
</evidence>
<evidence type="ECO:0000259" key="5">
    <source>
        <dbReference type="PROSITE" id="PS50883"/>
    </source>
</evidence>
<dbReference type="Pfam" id="PF00672">
    <property type="entry name" value="HAMP"/>
    <property type="match status" value="1"/>
</dbReference>
<evidence type="ECO:0000259" key="7">
    <source>
        <dbReference type="PROSITE" id="PS50887"/>
    </source>
</evidence>
<feature type="region of interest" description="Disordered" evidence="3">
    <location>
        <begin position="1"/>
        <end position="20"/>
    </location>
</feature>
<dbReference type="Pfam" id="PF00563">
    <property type="entry name" value="EAL"/>
    <property type="match status" value="1"/>
</dbReference>
<dbReference type="SMART" id="SM00052">
    <property type="entry name" value="EAL"/>
    <property type="match status" value="1"/>
</dbReference>
<dbReference type="Gene3D" id="6.10.340.10">
    <property type="match status" value="1"/>
</dbReference>
<dbReference type="GO" id="GO:0007165">
    <property type="term" value="P:signal transduction"/>
    <property type="evidence" value="ECO:0007669"/>
    <property type="project" value="InterPro"/>
</dbReference>
<feature type="domain" description="GGDEF" evidence="7">
    <location>
        <begin position="478"/>
        <end position="615"/>
    </location>
</feature>
<dbReference type="PROSITE" id="PS50885">
    <property type="entry name" value="HAMP"/>
    <property type="match status" value="1"/>
</dbReference>
<dbReference type="AlphaFoldDB" id="A0A2T0R5M4"/>
<reference evidence="8 9" key="1">
    <citation type="submission" date="2018-03" db="EMBL/GenBank/DDBJ databases">
        <title>Genomic Encyclopedia of Archaeal and Bacterial Type Strains, Phase II (KMG-II): from individual species to whole genera.</title>
        <authorList>
            <person name="Goeker M."/>
        </authorList>
    </citation>
    <scope>NUCLEOTIDE SEQUENCE [LARGE SCALE GENOMIC DNA]</scope>
    <source>
        <strain evidence="8 9">DSM 19711</strain>
    </source>
</reference>
<feature type="domain" description="HAMP" evidence="6">
    <location>
        <begin position="345"/>
        <end position="396"/>
    </location>
</feature>
<evidence type="ECO:0000256" key="4">
    <source>
        <dbReference type="SAM" id="Phobius"/>
    </source>
</evidence>
<keyword evidence="4" id="KW-0472">Membrane</keyword>
<sequence>MTAARTDTPRPRRRAPGRSRPLQNTLLALVLVPVVGLGATAGLGVVDRLARARGAETALAEVRAAVALGDVRSAVGQEVVPALGAASLSRPDGRDPVAGSDLLAELRGTTALGDSERVTDRAVLAARTDAGADLDGFPARLTQARTLTGTDADTGLALYGDLLDELTTAVNAHLRAARRLGLEGDLATALTDLQRVSRAGALASQETTSYLSAVLPAQTGRRDDFLRTWGGYQQASTDVLTSTTPGVAAAWSEATGSAAVRRLDQVLGHAALTGAPPSAADLSTVGQGAAARDQALSDVLADAAGVVVELAQQQADRDRADLDRLLVLSGALVAATLAGTLLVRREIARPLNRLAAQSRAVAAGELVDVDELGPTEVRVVAQGLSAAVDSLRRVRAQADAIAAGDLDCEVVRTAVPGPLGEVVHASVTQVLAAFHERERLRADLAHQAAHDALTELPNRAETLVLTGRALHRAARQFGRVGLLFVDLDHFKAVNDSFGHAAGDALLRTVATRMHETVRGGDVVCRLGGDEFVVLVEGVEDEKGLVDLAERLIVAVSAPVALTGLPQAQHVRVGASVGVAVSTPGALDAERLVRDADAAVYRAKAAGRGVVEVFDDELRAELAARTELEHALRHGLETGELVLYYQPVLDLETGRTKSVEALVRWQRPGHGLVPPDAFIPVAEASSLVCDLGRWALAEATAQLVRWDAEGGHRAGLEVAVNISGRHLAQAHLLDDVTDALADSGIAPSRLTVEITETVLVDEPLALEHLRSLRELGVRVAIDDFGTGYTSIGQLSRLPVDVLKIDRSFVSSGDAGHTELVKLLISAAHSFSLGVVAEGVEEDTQLSALLAASCDAAQGYLFARPVPAADLPAAEVPVAADAVAIAAEPGA</sequence>
<dbReference type="InterPro" id="IPR001633">
    <property type="entry name" value="EAL_dom"/>
</dbReference>
<evidence type="ECO:0000313" key="8">
    <source>
        <dbReference type="EMBL" id="PRY16062.1"/>
    </source>
</evidence>
<dbReference type="GO" id="GO:0016020">
    <property type="term" value="C:membrane"/>
    <property type="evidence" value="ECO:0007669"/>
    <property type="project" value="InterPro"/>
</dbReference>
<dbReference type="EMBL" id="PVZF01000004">
    <property type="protein sequence ID" value="PRY16062.1"/>
    <property type="molecule type" value="Genomic_DNA"/>
</dbReference>
<feature type="transmembrane region" description="Helical" evidence="4">
    <location>
        <begin position="26"/>
        <end position="46"/>
    </location>
</feature>
<dbReference type="InterPro" id="IPR052155">
    <property type="entry name" value="Biofilm_reg_signaling"/>
</dbReference>
<proteinExistence type="predicted"/>
<dbReference type="Proteomes" id="UP000238083">
    <property type="component" value="Unassembled WGS sequence"/>
</dbReference>
<dbReference type="Gene3D" id="3.30.70.270">
    <property type="match status" value="1"/>
</dbReference>
<evidence type="ECO:0000256" key="2">
    <source>
        <dbReference type="ARBA" id="ARBA00022989"/>
    </source>
</evidence>
<name>A0A2T0R5M4_9ACTN</name>
<organism evidence="8 9">
    <name type="scientific">Kineococcus rhizosphaerae</name>
    <dbReference type="NCBI Taxonomy" id="559628"/>
    <lineage>
        <taxon>Bacteria</taxon>
        <taxon>Bacillati</taxon>
        <taxon>Actinomycetota</taxon>
        <taxon>Actinomycetes</taxon>
        <taxon>Kineosporiales</taxon>
        <taxon>Kineosporiaceae</taxon>
        <taxon>Kineococcus</taxon>
    </lineage>
</organism>
<dbReference type="PROSITE" id="PS50883">
    <property type="entry name" value="EAL"/>
    <property type="match status" value="1"/>
</dbReference>
<keyword evidence="2 4" id="KW-1133">Transmembrane helix</keyword>
<keyword evidence="9" id="KW-1185">Reference proteome</keyword>
<evidence type="ECO:0000256" key="1">
    <source>
        <dbReference type="ARBA" id="ARBA00022692"/>
    </source>
</evidence>
<dbReference type="InterPro" id="IPR003660">
    <property type="entry name" value="HAMP_dom"/>
</dbReference>
<evidence type="ECO:0000256" key="3">
    <source>
        <dbReference type="SAM" id="MobiDB-lite"/>
    </source>
</evidence>
<dbReference type="PROSITE" id="PS50887">
    <property type="entry name" value="GGDEF"/>
    <property type="match status" value="1"/>
</dbReference>
<evidence type="ECO:0000259" key="6">
    <source>
        <dbReference type="PROSITE" id="PS50885"/>
    </source>
</evidence>
<accession>A0A2T0R5M4</accession>
<gene>
    <name evidence="8" type="ORF">CLV37_104275</name>
</gene>
<dbReference type="InterPro" id="IPR029787">
    <property type="entry name" value="Nucleotide_cyclase"/>
</dbReference>
<dbReference type="SMART" id="SM00304">
    <property type="entry name" value="HAMP"/>
    <property type="match status" value="1"/>
</dbReference>
<dbReference type="RefSeq" id="WP_106209943.1">
    <property type="nucleotide sequence ID" value="NZ_PVZF01000004.1"/>
</dbReference>
<dbReference type="InterPro" id="IPR000160">
    <property type="entry name" value="GGDEF_dom"/>
</dbReference>
<dbReference type="OrthoDB" id="23692at2"/>
<feature type="domain" description="EAL" evidence="5">
    <location>
        <begin position="624"/>
        <end position="877"/>
    </location>
</feature>
<dbReference type="PANTHER" id="PTHR44757:SF2">
    <property type="entry name" value="BIOFILM ARCHITECTURE MAINTENANCE PROTEIN MBAA"/>
    <property type="match status" value="1"/>
</dbReference>
<dbReference type="InterPro" id="IPR043128">
    <property type="entry name" value="Rev_trsase/Diguanyl_cyclase"/>
</dbReference>
<dbReference type="SUPFAM" id="SSF55073">
    <property type="entry name" value="Nucleotide cyclase"/>
    <property type="match status" value="1"/>
</dbReference>
<comment type="caution">
    <text evidence="8">The sequence shown here is derived from an EMBL/GenBank/DDBJ whole genome shotgun (WGS) entry which is preliminary data.</text>
</comment>
<keyword evidence="1 4" id="KW-0812">Transmembrane</keyword>
<dbReference type="CDD" id="cd01948">
    <property type="entry name" value="EAL"/>
    <property type="match status" value="1"/>
</dbReference>
<dbReference type="Gene3D" id="3.20.20.450">
    <property type="entry name" value="EAL domain"/>
    <property type="match status" value="1"/>
</dbReference>